<keyword evidence="4 5" id="KW-0472">Membrane</keyword>
<dbReference type="InterPro" id="IPR002657">
    <property type="entry name" value="BilAc:Na_symport/Acr3"/>
</dbReference>
<dbReference type="Proteomes" id="UP000180098">
    <property type="component" value="Unassembled WGS sequence"/>
</dbReference>
<dbReference type="InterPro" id="IPR004710">
    <property type="entry name" value="Bilac:Na_transpt"/>
</dbReference>
<accession>A0A1S2LGQ9</accession>
<dbReference type="GO" id="GO:0016020">
    <property type="term" value="C:membrane"/>
    <property type="evidence" value="ECO:0007669"/>
    <property type="project" value="UniProtKB-SubCell"/>
</dbReference>
<feature type="transmembrane region" description="Helical" evidence="5">
    <location>
        <begin position="124"/>
        <end position="144"/>
    </location>
</feature>
<sequence length="323" mass="35667">MLNRLNRILEKFMPVLTPMSVIIGVLITAWLLPFTFLVPWIFAFMTFSGSLNASFYDLKRVFLHPKPIIVCFIILHVVMPLIALGVGSLFFQGDPYTVTGLVLSFVIPTGIISLIWVSIYKGNVALTLTIILLNTMLSPLIITYSLQLLVGSNVQIDQWEMMSGLFWMIVVPSIVGMLMNQLTKGRVKQSLSPKLAPFTKIGLGLVVAINSAAVAPYLADVSWKLISIIVTVLFLAAVGYLIGWLVSKFIFQWKYEDLVAVTFNSGMRNISAGAVIAITFFPPQVSIPVISCMLIQQLLASCAGFLLNRFSTNKLEQKVVKTG</sequence>
<dbReference type="AlphaFoldDB" id="A0A1S2LGQ9"/>
<feature type="transmembrane region" description="Helical" evidence="5">
    <location>
        <begin position="12"/>
        <end position="31"/>
    </location>
</feature>
<dbReference type="RefSeq" id="WP_071313494.1">
    <property type="nucleotide sequence ID" value="NZ_MLQQ01000026.1"/>
</dbReference>
<dbReference type="PANTHER" id="PTHR10361">
    <property type="entry name" value="SODIUM-BILE ACID COTRANSPORTER"/>
    <property type="match status" value="1"/>
</dbReference>
<evidence type="ECO:0000256" key="5">
    <source>
        <dbReference type="SAM" id="Phobius"/>
    </source>
</evidence>
<dbReference type="PANTHER" id="PTHR10361:SF28">
    <property type="entry name" value="P3 PROTEIN-RELATED"/>
    <property type="match status" value="1"/>
</dbReference>
<feature type="transmembrane region" description="Helical" evidence="5">
    <location>
        <begin position="68"/>
        <end position="90"/>
    </location>
</feature>
<comment type="subcellular location">
    <subcellularLocation>
        <location evidence="1">Membrane</location>
        <topology evidence="1">Multi-pass membrane protein</topology>
    </subcellularLocation>
</comment>
<dbReference type="OrthoDB" id="1551454at2"/>
<evidence type="ECO:0000256" key="3">
    <source>
        <dbReference type="ARBA" id="ARBA00022989"/>
    </source>
</evidence>
<organism evidence="6 7">
    <name type="scientific">Anaerobacillus arseniciselenatis</name>
    <dbReference type="NCBI Taxonomy" id="85682"/>
    <lineage>
        <taxon>Bacteria</taxon>
        <taxon>Bacillati</taxon>
        <taxon>Bacillota</taxon>
        <taxon>Bacilli</taxon>
        <taxon>Bacillales</taxon>
        <taxon>Bacillaceae</taxon>
        <taxon>Anaerobacillus</taxon>
    </lineage>
</organism>
<evidence type="ECO:0000256" key="4">
    <source>
        <dbReference type="ARBA" id="ARBA00023136"/>
    </source>
</evidence>
<evidence type="ECO:0000313" key="6">
    <source>
        <dbReference type="EMBL" id="OIJ11561.1"/>
    </source>
</evidence>
<gene>
    <name evidence="6" type="ORF">BKP35_11480</name>
</gene>
<keyword evidence="3 5" id="KW-1133">Transmembrane helix</keyword>
<keyword evidence="7" id="KW-1185">Reference proteome</keyword>
<keyword evidence="2 5" id="KW-0812">Transmembrane</keyword>
<name>A0A1S2LGQ9_9BACI</name>
<evidence type="ECO:0000256" key="2">
    <source>
        <dbReference type="ARBA" id="ARBA00022692"/>
    </source>
</evidence>
<protein>
    <recommendedName>
        <fullName evidence="8">Bile acid:sodium symporter</fullName>
    </recommendedName>
</protein>
<reference evidence="6 7" key="1">
    <citation type="submission" date="2016-10" db="EMBL/GenBank/DDBJ databases">
        <title>Draft genome sequences of four alkaliphilic bacteria belonging to the Anaerobacillus genus.</title>
        <authorList>
            <person name="Bassil N.M."/>
            <person name="Lloyd J.R."/>
        </authorList>
    </citation>
    <scope>NUCLEOTIDE SEQUENCE [LARGE SCALE GENOMIC DNA]</scope>
    <source>
        <strain evidence="6 7">DSM 15340</strain>
    </source>
</reference>
<feature type="transmembrane region" description="Helical" evidence="5">
    <location>
        <begin position="37"/>
        <end position="56"/>
    </location>
</feature>
<feature type="transmembrane region" description="Helical" evidence="5">
    <location>
        <begin position="258"/>
        <end position="281"/>
    </location>
</feature>
<dbReference type="InterPro" id="IPR038770">
    <property type="entry name" value="Na+/solute_symporter_sf"/>
</dbReference>
<comment type="caution">
    <text evidence="6">The sequence shown here is derived from an EMBL/GenBank/DDBJ whole genome shotgun (WGS) entry which is preliminary data.</text>
</comment>
<feature type="transmembrane region" description="Helical" evidence="5">
    <location>
        <begin position="225"/>
        <end position="246"/>
    </location>
</feature>
<feature type="transmembrane region" description="Helical" evidence="5">
    <location>
        <begin position="287"/>
        <end position="307"/>
    </location>
</feature>
<evidence type="ECO:0008006" key="8">
    <source>
        <dbReference type="Google" id="ProtNLM"/>
    </source>
</evidence>
<dbReference type="EMBL" id="MLQQ01000026">
    <property type="protein sequence ID" value="OIJ11561.1"/>
    <property type="molecule type" value="Genomic_DNA"/>
</dbReference>
<proteinExistence type="predicted"/>
<evidence type="ECO:0000313" key="7">
    <source>
        <dbReference type="Proteomes" id="UP000180098"/>
    </source>
</evidence>
<feature type="transmembrane region" description="Helical" evidence="5">
    <location>
        <begin position="164"/>
        <end position="180"/>
    </location>
</feature>
<feature type="transmembrane region" description="Helical" evidence="5">
    <location>
        <begin position="96"/>
        <end position="117"/>
    </location>
</feature>
<feature type="transmembrane region" description="Helical" evidence="5">
    <location>
        <begin position="201"/>
        <end position="219"/>
    </location>
</feature>
<dbReference type="Pfam" id="PF01758">
    <property type="entry name" value="SBF"/>
    <property type="match status" value="1"/>
</dbReference>
<evidence type="ECO:0000256" key="1">
    <source>
        <dbReference type="ARBA" id="ARBA00004141"/>
    </source>
</evidence>
<dbReference type="Gene3D" id="1.20.1530.20">
    <property type="match status" value="1"/>
</dbReference>